<feature type="non-terminal residue" evidence="1">
    <location>
        <position position="1"/>
    </location>
</feature>
<dbReference type="AlphaFoldDB" id="A0A816T5I4"/>
<comment type="caution">
    <text evidence="1">The sequence shown here is derived from an EMBL/GenBank/DDBJ whole genome shotgun (WGS) entry which is preliminary data.</text>
</comment>
<proteinExistence type="predicted"/>
<organism evidence="1 3">
    <name type="scientific">Rotaria magnacalcarata</name>
    <dbReference type="NCBI Taxonomy" id="392030"/>
    <lineage>
        <taxon>Eukaryota</taxon>
        <taxon>Metazoa</taxon>
        <taxon>Spiralia</taxon>
        <taxon>Gnathifera</taxon>
        <taxon>Rotifera</taxon>
        <taxon>Eurotatoria</taxon>
        <taxon>Bdelloidea</taxon>
        <taxon>Philodinida</taxon>
        <taxon>Philodinidae</taxon>
        <taxon>Rotaria</taxon>
    </lineage>
</organism>
<dbReference type="Proteomes" id="UP000663866">
    <property type="component" value="Unassembled WGS sequence"/>
</dbReference>
<reference evidence="1" key="1">
    <citation type="submission" date="2021-02" db="EMBL/GenBank/DDBJ databases">
        <authorList>
            <person name="Nowell W R."/>
        </authorList>
    </citation>
    <scope>NUCLEOTIDE SEQUENCE</scope>
</reference>
<evidence type="ECO:0000313" key="2">
    <source>
        <dbReference type="EMBL" id="CAF4587355.1"/>
    </source>
</evidence>
<evidence type="ECO:0000313" key="3">
    <source>
        <dbReference type="Proteomes" id="UP000663856"/>
    </source>
</evidence>
<accession>A0A816T5I4</accession>
<evidence type="ECO:0000313" key="4">
    <source>
        <dbReference type="Proteomes" id="UP000663866"/>
    </source>
</evidence>
<name>A0A816T5I4_9BILA</name>
<dbReference type="Proteomes" id="UP000663856">
    <property type="component" value="Unassembled WGS sequence"/>
</dbReference>
<sequence length="23" mass="2731">RNELWVENPYFGPPILPYQSVLV</sequence>
<evidence type="ECO:0000313" key="1">
    <source>
        <dbReference type="EMBL" id="CAF2093560.1"/>
    </source>
</evidence>
<keyword evidence="4" id="KW-1185">Reference proteome</keyword>
<dbReference type="EMBL" id="CAJOBG010069252">
    <property type="protein sequence ID" value="CAF4587355.1"/>
    <property type="molecule type" value="Genomic_DNA"/>
</dbReference>
<dbReference type="EMBL" id="CAJNRF010007642">
    <property type="protein sequence ID" value="CAF2093560.1"/>
    <property type="molecule type" value="Genomic_DNA"/>
</dbReference>
<protein>
    <submittedName>
        <fullName evidence="1">Uncharacterized protein</fullName>
    </submittedName>
</protein>
<gene>
    <name evidence="2" type="ORF">OVN521_LOCUS44656</name>
    <name evidence="1" type="ORF">WKI299_LOCUS18742</name>
</gene>